<dbReference type="KEGG" id="nsh:GXM_06169"/>
<dbReference type="EMBL" id="CP045226">
    <property type="protein sequence ID" value="QFS48675.1"/>
    <property type="molecule type" value="Genomic_DNA"/>
</dbReference>
<organism evidence="1 2">
    <name type="scientific">Nostoc sphaeroides CCNUC1</name>
    <dbReference type="NCBI Taxonomy" id="2653204"/>
    <lineage>
        <taxon>Bacteria</taxon>
        <taxon>Bacillati</taxon>
        <taxon>Cyanobacteriota</taxon>
        <taxon>Cyanophyceae</taxon>
        <taxon>Nostocales</taxon>
        <taxon>Nostocaceae</taxon>
        <taxon>Nostoc</taxon>
    </lineage>
</organism>
<keyword evidence="2" id="KW-1185">Reference proteome</keyword>
<dbReference type="AlphaFoldDB" id="A0A5P8W7E0"/>
<name>A0A5P8W7E0_9NOSO</name>
<evidence type="ECO:0000313" key="1">
    <source>
        <dbReference type="EMBL" id="QFS48675.1"/>
    </source>
</evidence>
<accession>A0A5P8W7E0</accession>
<gene>
    <name evidence="1" type="ORF">GXM_06169</name>
</gene>
<sequence>MLNTKEHFNQLEMETIQQEPLFTELTPEAAAVVEGGGSFKSTVNFDTFLTSRSFNVRSGGTIKLITDTKSARSNQSFGVIIRNVNTNNSNGKLASVGKDTTTWTNIRGGKYVIDFRDDKDGVFVTGNIRVDYTS</sequence>
<reference evidence="1 2" key="1">
    <citation type="submission" date="2019-10" db="EMBL/GenBank/DDBJ databases">
        <title>Genomic and transcriptomic insights into the perfect genentic adaptation of a filamentous nitrogen-fixing cyanobacterium to rice fields.</title>
        <authorList>
            <person name="Chen Z."/>
        </authorList>
    </citation>
    <scope>NUCLEOTIDE SEQUENCE [LARGE SCALE GENOMIC DNA]</scope>
    <source>
        <strain evidence="1">CCNUC1</strain>
    </source>
</reference>
<dbReference type="Proteomes" id="UP000326678">
    <property type="component" value="Chromosome Gxm1"/>
</dbReference>
<dbReference type="RefSeq" id="WP_152590300.1">
    <property type="nucleotide sequence ID" value="NZ_CP045226.1"/>
</dbReference>
<proteinExistence type="predicted"/>
<protein>
    <submittedName>
        <fullName evidence="1">Uncharacterized protein</fullName>
    </submittedName>
</protein>
<evidence type="ECO:0000313" key="2">
    <source>
        <dbReference type="Proteomes" id="UP000326678"/>
    </source>
</evidence>